<name>A0A1S7LHT1_MAGMO</name>
<proteinExistence type="predicted"/>
<dbReference type="EMBL" id="LO017727">
    <property type="protein sequence ID" value="CRH06098.1"/>
    <property type="molecule type" value="Genomic_DNA"/>
</dbReference>
<dbReference type="AlphaFoldDB" id="A0A1S7LHT1"/>
<sequence length="26" mass="3092">MISLNWAYEKETENKCKREILHDGSP</sequence>
<reference evidence="1" key="1">
    <citation type="submission" date="2015-04" db="EMBL/GenBank/DDBJ databases">
        <authorList>
            <person name="Syromyatnikov M.Y."/>
            <person name="Popov V.N."/>
        </authorList>
    </citation>
    <scope>NUCLEOTIDE SEQUENCE</scope>
    <source>
        <strain evidence="1">MO-1</strain>
    </source>
</reference>
<protein>
    <submittedName>
        <fullName evidence="1">Uncharacterized protein</fullName>
    </submittedName>
</protein>
<organism evidence="1">
    <name type="scientific">Magnetococcus massalia (strain MO-1)</name>
    <dbReference type="NCBI Taxonomy" id="451514"/>
    <lineage>
        <taxon>Bacteria</taxon>
        <taxon>Pseudomonadati</taxon>
        <taxon>Pseudomonadota</taxon>
        <taxon>Magnetococcia</taxon>
        <taxon>Magnetococcales</taxon>
        <taxon>Magnetococcaceae</taxon>
        <taxon>Magnetococcus</taxon>
    </lineage>
</organism>
<evidence type="ECO:0000313" key="1">
    <source>
        <dbReference type="EMBL" id="CRH06098.1"/>
    </source>
</evidence>
<accession>A0A1S7LHT1</accession>
<gene>
    <name evidence="1" type="ORF">MAGMO_1925</name>
</gene>